<proteinExistence type="inferred from homology"/>
<evidence type="ECO:0000256" key="1">
    <source>
        <dbReference type="ARBA" id="ARBA00008007"/>
    </source>
</evidence>
<evidence type="ECO:0000313" key="3">
    <source>
        <dbReference type="Proteomes" id="UP000438914"/>
    </source>
</evidence>
<dbReference type="AlphaFoldDB" id="A0A7K0KID4"/>
<dbReference type="PANTHER" id="PTHR47505:SF1">
    <property type="entry name" value="DNA UTILIZATION PROTEIN YHGH"/>
    <property type="match status" value="1"/>
</dbReference>
<dbReference type="InterPro" id="IPR000836">
    <property type="entry name" value="PRTase_dom"/>
</dbReference>
<dbReference type="SUPFAM" id="SSF53271">
    <property type="entry name" value="PRTase-like"/>
    <property type="match status" value="1"/>
</dbReference>
<dbReference type="PANTHER" id="PTHR47505">
    <property type="entry name" value="DNA UTILIZATION PROTEIN YHGH"/>
    <property type="match status" value="1"/>
</dbReference>
<sequence>MSWIDRLLDFVMPRFCPICGRRLAANESQLCSSCLLGLPYTGFLERPYDNLVVDRLYGKIRNFERGASLFYYMYDDRRNFLFDLKYHDRPEMGLWLGQEAGRQMLRTGFLDGIDAIIPVPLAPSRLRQRGYNQSELLAQGISEITGVPVLTHVARRTTFTQSQTHLSTEQRFENVKNAFLLVDADAIRHRHVLIVDDVVTTGATTTALASQLSTAGDVRVSVFSLAIVKQHHR</sequence>
<name>A0A7K0KID4_9BACT</name>
<dbReference type="Gene3D" id="3.40.50.2020">
    <property type="match status" value="1"/>
</dbReference>
<protein>
    <submittedName>
        <fullName evidence="2">ComF family protein</fullName>
    </submittedName>
</protein>
<comment type="caution">
    <text evidence="2">The sequence shown here is derived from an EMBL/GenBank/DDBJ whole genome shotgun (WGS) entry which is preliminary data.</text>
</comment>
<comment type="similarity">
    <text evidence="1">Belongs to the ComF/GntX family.</text>
</comment>
<dbReference type="CDD" id="cd06223">
    <property type="entry name" value="PRTases_typeI"/>
    <property type="match status" value="1"/>
</dbReference>
<accession>A0A7K0KID4</accession>
<organism evidence="2 3">
    <name type="scientific">Hallella mizrahii</name>
    <dbReference type="NCBI Taxonomy" id="2606637"/>
    <lineage>
        <taxon>Bacteria</taxon>
        <taxon>Pseudomonadati</taxon>
        <taxon>Bacteroidota</taxon>
        <taxon>Bacteroidia</taxon>
        <taxon>Bacteroidales</taxon>
        <taxon>Prevotellaceae</taxon>
        <taxon>Hallella</taxon>
    </lineage>
</organism>
<dbReference type="Proteomes" id="UP000438914">
    <property type="component" value="Unassembled WGS sequence"/>
</dbReference>
<dbReference type="EMBL" id="VUNG01000031">
    <property type="protein sequence ID" value="MST85220.1"/>
    <property type="molecule type" value="Genomic_DNA"/>
</dbReference>
<reference evidence="2 3" key="1">
    <citation type="submission" date="2019-08" db="EMBL/GenBank/DDBJ databases">
        <title>In-depth cultivation of the pig gut microbiome towards novel bacterial diversity and tailored functional studies.</title>
        <authorList>
            <person name="Wylensek D."/>
            <person name="Hitch T.C.A."/>
            <person name="Clavel T."/>
        </authorList>
    </citation>
    <scope>NUCLEOTIDE SEQUENCE [LARGE SCALE GENOMIC DNA]</scope>
    <source>
        <strain evidence="2 3">LKV-178-WT-2A</strain>
    </source>
</reference>
<gene>
    <name evidence="2" type="ORF">FYJ73_11190</name>
</gene>
<keyword evidence="3" id="KW-1185">Reference proteome</keyword>
<dbReference type="InterPro" id="IPR051910">
    <property type="entry name" value="ComF/GntX_DNA_util-trans"/>
</dbReference>
<evidence type="ECO:0000313" key="2">
    <source>
        <dbReference type="EMBL" id="MST85220.1"/>
    </source>
</evidence>
<dbReference type="InterPro" id="IPR029057">
    <property type="entry name" value="PRTase-like"/>
</dbReference>